<feature type="transmembrane region" description="Helical" evidence="4">
    <location>
        <begin position="137"/>
        <end position="159"/>
    </location>
</feature>
<organism evidence="6 7">
    <name type="scientific">Solicola gregarius</name>
    <dbReference type="NCBI Taxonomy" id="2908642"/>
    <lineage>
        <taxon>Bacteria</taxon>
        <taxon>Bacillati</taxon>
        <taxon>Actinomycetota</taxon>
        <taxon>Actinomycetes</taxon>
        <taxon>Propionibacteriales</taxon>
        <taxon>Nocardioidaceae</taxon>
        <taxon>Solicola</taxon>
    </lineage>
</organism>
<reference evidence="6" key="1">
    <citation type="submission" date="2022-01" db="EMBL/GenBank/DDBJ databases">
        <title>Nocardioidaceae gen. sp. A5X3R13.</title>
        <authorList>
            <person name="Lopez Marin M.A."/>
            <person name="Uhlik O."/>
        </authorList>
    </citation>
    <scope>NUCLEOTIDE SEQUENCE</scope>
    <source>
        <strain evidence="6">A5X3R13</strain>
    </source>
</reference>
<dbReference type="AlphaFoldDB" id="A0AA46YMI8"/>
<evidence type="ECO:0000256" key="4">
    <source>
        <dbReference type="SAM" id="Phobius"/>
    </source>
</evidence>
<dbReference type="GO" id="GO:0000155">
    <property type="term" value="F:phosphorelay sensor kinase activity"/>
    <property type="evidence" value="ECO:0007669"/>
    <property type="project" value="InterPro"/>
</dbReference>
<dbReference type="Proteomes" id="UP001164390">
    <property type="component" value="Chromosome"/>
</dbReference>
<proteinExistence type="predicted"/>
<keyword evidence="4" id="KW-0812">Transmembrane</keyword>
<evidence type="ECO:0000259" key="5">
    <source>
        <dbReference type="Pfam" id="PF07730"/>
    </source>
</evidence>
<dbReference type="GO" id="GO:0046983">
    <property type="term" value="F:protein dimerization activity"/>
    <property type="evidence" value="ECO:0007669"/>
    <property type="project" value="InterPro"/>
</dbReference>
<feature type="transmembrane region" description="Helical" evidence="4">
    <location>
        <begin position="70"/>
        <end position="87"/>
    </location>
</feature>
<feature type="domain" description="Signal transduction histidine kinase subgroup 3 dimerisation and phosphoacceptor" evidence="5">
    <location>
        <begin position="179"/>
        <end position="244"/>
    </location>
</feature>
<dbReference type="CDD" id="cd16917">
    <property type="entry name" value="HATPase_UhpB-NarQ-NarX-like"/>
    <property type="match status" value="1"/>
</dbReference>
<evidence type="ECO:0000256" key="3">
    <source>
        <dbReference type="ARBA" id="ARBA00023012"/>
    </source>
</evidence>
<dbReference type="PANTHER" id="PTHR24421:SF63">
    <property type="entry name" value="SENSOR HISTIDINE KINASE DESK"/>
    <property type="match status" value="1"/>
</dbReference>
<keyword evidence="7" id="KW-1185">Reference proteome</keyword>
<dbReference type="RefSeq" id="WP_271636796.1">
    <property type="nucleotide sequence ID" value="NZ_CP094970.1"/>
</dbReference>
<dbReference type="SUPFAM" id="SSF55874">
    <property type="entry name" value="ATPase domain of HSP90 chaperone/DNA topoisomerase II/histidine kinase"/>
    <property type="match status" value="1"/>
</dbReference>
<keyword evidence="4" id="KW-0472">Membrane</keyword>
<feature type="transmembrane region" description="Helical" evidence="4">
    <location>
        <begin position="20"/>
        <end position="38"/>
    </location>
</feature>
<feature type="transmembrane region" description="Helical" evidence="4">
    <location>
        <begin position="44"/>
        <end position="63"/>
    </location>
</feature>
<evidence type="ECO:0000313" key="7">
    <source>
        <dbReference type="Proteomes" id="UP001164390"/>
    </source>
</evidence>
<dbReference type="EMBL" id="CP094970">
    <property type="protein sequence ID" value="UYM07827.1"/>
    <property type="molecule type" value="Genomic_DNA"/>
</dbReference>
<gene>
    <name evidence="6" type="ORF">L0C25_05210</name>
</gene>
<keyword evidence="2 6" id="KW-0418">Kinase</keyword>
<protein>
    <submittedName>
        <fullName evidence="6">Histidine kinase</fullName>
    </submittedName>
</protein>
<dbReference type="KEGG" id="sgrg:L0C25_05210"/>
<dbReference type="Gene3D" id="3.30.565.10">
    <property type="entry name" value="Histidine kinase-like ATPase, C-terminal domain"/>
    <property type="match status" value="1"/>
</dbReference>
<evidence type="ECO:0000313" key="6">
    <source>
        <dbReference type="EMBL" id="UYM07827.1"/>
    </source>
</evidence>
<dbReference type="InterPro" id="IPR036890">
    <property type="entry name" value="HATPase_C_sf"/>
</dbReference>
<name>A0AA46YMI8_9ACTN</name>
<sequence>MDECRRGPNLRWATRGQPLVGIAIWSPIVLLGAAQHAYESDAGLATWAGLVTIAAANIAALVAGMRRRRATVLFLVQAAATIAVTVGDASDWYTLYCLQAIAASAALAARWVPVAVLATTAAWAAVDSYADSPWSELWVTTLCLALAGFGTFVFCQLFATIAELNATRDALARTAVSAERDRFSRDLHDVLGHTLSLMVVKAQAVRRLLPDQAEAAAEHAADIESIGRQALDDVRETVRGYRETTFETEVARARDALHTSEIELAVDATGLPVATGQDALLGWAVREATTNVLRHSDGNRCTVELRRVSDRIELRIGDNGTSAAASTNGGSGLAGLHDRFAEAGGDLAASPGPNGFTVSATLPATTRMHA</sequence>
<keyword evidence="3" id="KW-0902">Two-component regulatory system</keyword>
<dbReference type="InterPro" id="IPR011712">
    <property type="entry name" value="Sig_transdc_His_kin_sub3_dim/P"/>
</dbReference>
<dbReference type="Gene3D" id="1.20.5.1930">
    <property type="match status" value="1"/>
</dbReference>
<dbReference type="InterPro" id="IPR050482">
    <property type="entry name" value="Sensor_HK_TwoCompSys"/>
</dbReference>
<dbReference type="PANTHER" id="PTHR24421">
    <property type="entry name" value="NITRATE/NITRITE SENSOR PROTEIN NARX-RELATED"/>
    <property type="match status" value="1"/>
</dbReference>
<evidence type="ECO:0000256" key="1">
    <source>
        <dbReference type="ARBA" id="ARBA00022679"/>
    </source>
</evidence>
<accession>A0AA46YMI8</accession>
<keyword evidence="4" id="KW-1133">Transmembrane helix</keyword>
<feature type="transmembrane region" description="Helical" evidence="4">
    <location>
        <begin position="93"/>
        <end position="125"/>
    </location>
</feature>
<keyword evidence="1" id="KW-0808">Transferase</keyword>
<evidence type="ECO:0000256" key="2">
    <source>
        <dbReference type="ARBA" id="ARBA00022777"/>
    </source>
</evidence>
<dbReference type="Pfam" id="PF07730">
    <property type="entry name" value="HisKA_3"/>
    <property type="match status" value="1"/>
</dbReference>
<dbReference type="GO" id="GO:0016020">
    <property type="term" value="C:membrane"/>
    <property type="evidence" value="ECO:0007669"/>
    <property type="project" value="InterPro"/>
</dbReference>